<dbReference type="Proteomes" id="UP000479000">
    <property type="component" value="Unassembled WGS sequence"/>
</dbReference>
<accession>A0A6H5HSQ4</accession>
<feature type="non-terminal residue" evidence="1">
    <location>
        <position position="77"/>
    </location>
</feature>
<name>A0A6H5HSQ4_9HEMI</name>
<reference evidence="1 2" key="1">
    <citation type="submission" date="2020-02" db="EMBL/GenBank/DDBJ databases">
        <authorList>
            <person name="Ferguson B K."/>
        </authorList>
    </citation>
    <scope>NUCLEOTIDE SEQUENCE [LARGE SCALE GENOMIC DNA]</scope>
</reference>
<dbReference type="AlphaFoldDB" id="A0A6H5HSQ4"/>
<gene>
    <name evidence="1" type="ORF">NTEN_LOCUS23547</name>
</gene>
<keyword evidence="2" id="KW-1185">Reference proteome</keyword>
<proteinExistence type="predicted"/>
<organism evidence="1 2">
    <name type="scientific">Nesidiocoris tenuis</name>
    <dbReference type="NCBI Taxonomy" id="355587"/>
    <lineage>
        <taxon>Eukaryota</taxon>
        <taxon>Metazoa</taxon>
        <taxon>Ecdysozoa</taxon>
        <taxon>Arthropoda</taxon>
        <taxon>Hexapoda</taxon>
        <taxon>Insecta</taxon>
        <taxon>Pterygota</taxon>
        <taxon>Neoptera</taxon>
        <taxon>Paraneoptera</taxon>
        <taxon>Hemiptera</taxon>
        <taxon>Heteroptera</taxon>
        <taxon>Panheteroptera</taxon>
        <taxon>Cimicomorpha</taxon>
        <taxon>Miridae</taxon>
        <taxon>Dicyphina</taxon>
        <taxon>Nesidiocoris</taxon>
    </lineage>
</organism>
<dbReference type="EMBL" id="CADCXU010034689">
    <property type="protein sequence ID" value="CAB0019907.1"/>
    <property type="molecule type" value="Genomic_DNA"/>
</dbReference>
<evidence type="ECO:0000313" key="2">
    <source>
        <dbReference type="Proteomes" id="UP000479000"/>
    </source>
</evidence>
<protein>
    <submittedName>
        <fullName evidence="1">Uncharacterized protein</fullName>
    </submittedName>
</protein>
<evidence type="ECO:0000313" key="1">
    <source>
        <dbReference type="EMBL" id="CAB0019907.1"/>
    </source>
</evidence>
<sequence length="77" mass="8686">MVNFDDPMPCTCDEKGSRGSPNFSQTRRTMRFDCEPTSKRQRILWATPCPSLTTTMAVANRTVAGADFSYVEQRLCC</sequence>